<evidence type="ECO:0000313" key="2">
    <source>
        <dbReference type="Proteomes" id="UP000239724"/>
    </source>
</evidence>
<dbReference type="AlphaFoldDB" id="A0A2S6N3A6"/>
<proteinExistence type="predicted"/>
<accession>A0A2S6N3A6</accession>
<dbReference type="GO" id="GO:0008410">
    <property type="term" value="F:CoA-transferase activity"/>
    <property type="evidence" value="ECO:0007669"/>
    <property type="project" value="InterPro"/>
</dbReference>
<evidence type="ECO:0000313" key="1">
    <source>
        <dbReference type="EMBL" id="PPQ29100.1"/>
    </source>
</evidence>
<dbReference type="EMBL" id="NHRY01000233">
    <property type="protein sequence ID" value="PPQ29100.1"/>
    <property type="molecule type" value="Genomic_DNA"/>
</dbReference>
<comment type="caution">
    <text evidence="1">The sequence shown here is derived from an EMBL/GenBank/DDBJ whole genome shotgun (WGS) entry which is preliminary data.</text>
</comment>
<dbReference type="InterPro" id="IPR037171">
    <property type="entry name" value="NagB/RpiA_transferase-like"/>
</dbReference>
<dbReference type="Proteomes" id="UP000239724">
    <property type="component" value="Unassembled WGS sequence"/>
</dbReference>
<gene>
    <name evidence="1" type="ORF">CCS01_22625</name>
</gene>
<organism evidence="1 2">
    <name type="scientific">Rhodopila globiformis</name>
    <name type="common">Rhodopseudomonas globiformis</name>
    <dbReference type="NCBI Taxonomy" id="1071"/>
    <lineage>
        <taxon>Bacteria</taxon>
        <taxon>Pseudomonadati</taxon>
        <taxon>Pseudomonadota</taxon>
        <taxon>Alphaproteobacteria</taxon>
        <taxon>Acetobacterales</taxon>
        <taxon>Acetobacteraceae</taxon>
        <taxon>Rhodopila</taxon>
    </lineage>
</organism>
<dbReference type="PANTHER" id="PTHR43293">
    <property type="entry name" value="ACETATE COA-TRANSFERASE YDIF"/>
    <property type="match status" value="1"/>
</dbReference>
<dbReference type="Gene3D" id="3.40.1080.10">
    <property type="entry name" value="Glutaconate Coenzyme A-transferase"/>
    <property type="match status" value="1"/>
</dbReference>
<dbReference type="InterPro" id="IPR004165">
    <property type="entry name" value="CoA_trans_fam_I"/>
</dbReference>
<dbReference type="RefSeq" id="WP_104521091.1">
    <property type="nucleotide sequence ID" value="NZ_NHRY01000233.1"/>
</dbReference>
<keyword evidence="2" id="KW-1185">Reference proteome</keyword>
<dbReference type="SMART" id="SM00882">
    <property type="entry name" value="CoA_trans"/>
    <property type="match status" value="1"/>
</dbReference>
<reference evidence="1 2" key="1">
    <citation type="journal article" date="2018" name="Arch. Microbiol.">
        <title>New insights into the metabolic potential of the phototrophic purple bacterium Rhodopila globiformis DSM 161(T) from its draft genome sequence and evidence for a vanadium-dependent nitrogenase.</title>
        <authorList>
            <person name="Imhoff J.F."/>
            <person name="Rahn T."/>
            <person name="Kunzel S."/>
            <person name="Neulinger S.C."/>
        </authorList>
    </citation>
    <scope>NUCLEOTIDE SEQUENCE [LARGE SCALE GENOMIC DNA]</scope>
    <source>
        <strain evidence="1 2">DSM 161</strain>
    </source>
</reference>
<sequence length="269" mass="28561">MLPLPSQPVRPLRHWKTLPAEQAAALIGSGSTVAVSWLGDSLPGALQDAFRHQRTPRDLTVVYGTAQGHGRTHGLNLLAEEGLVRRVIGGQWHPVPGLHALAVANRIEAYSLPVGVINRLFRDIAAGVTGHLSRSGIGTFADPRHGGGRLNPATREDLVRVVHAAGQEALLFRTFPIDVALVGVGFLEGTAEMVMTRDAMTMARAARKSGGLVIAQINRVGTLRKLPIGQVAVADTLVDVLVTTDGHDRAGDVFATAPAPRTIGWPQRA</sequence>
<protein>
    <submittedName>
        <fullName evidence="1">Uncharacterized protein</fullName>
    </submittedName>
</protein>
<dbReference type="PANTHER" id="PTHR43293:SF2">
    <property type="entry name" value="MALONATE DECARBOXYLASE ALPHA SUBUNIT"/>
    <property type="match status" value="1"/>
</dbReference>
<dbReference type="SUPFAM" id="SSF100950">
    <property type="entry name" value="NagB/RpiA/CoA transferase-like"/>
    <property type="match status" value="1"/>
</dbReference>
<dbReference type="OrthoDB" id="9805230at2"/>
<name>A0A2S6N3A6_RHOGL</name>